<dbReference type="EMBL" id="JAUJEA010000021">
    <property type="protein sequence ID" value="MDN5205596.1"/>
    <property type="molecule type" value="Genomic_DNA"/>
</dbReference>
<dbReference type="Gene3D" id="2.40.100.10">
    <property type="entry name" value="Cyclophilin-like"/>
    <property type="match status" value="1"/>
</dbReference>
<gene>
    <name evidence="9" type="ORF">QQ008_29700</name>
</gene>
<evidence type="ECO:0000256" key="5">
    <source>
        <dbReference type="PROSITE-ProRule" id="PRU00277"/>
    </source>
</evidence>
<dbReference type="CDD" id="cd00317">
    <property type="entry name" value="cyclophilin"/>
    <property type="match status" value="1"/>
</dbReference>
<protein>
    <recommendedName>
        <fullName evidence="2 5">peptidylprolyl isomerase</fullName>
        <ecNumber evidence="2 5">5.2.1.8</ecNumber>
    </recommendedName>
</protein>
<sequence length="362" mass="39999">MKHLYIPISILAVSFFTACQQNSYNEETFEQEGVYATISTNKGNIIAYLEYEKVPMTVANFVGLAEGTIENGAVPLGQSYYKNSKFHRVVPGHVIQGGAPDVEEGKTLGYQYPNEIHPDLNHGGPGMLGIANAGPHTNGEQFYITLDDRSYLDGNYTIFGHVVEGLEVVMNIKQGDTIQTVEITRVGEKARNFKPGTELLREMIADAQNKVEREAKEKARKEAALIQKKWPEAITTESGLKYVILDEGQGDKPLEGSKLKVNYSGSLLDGSKAFVSTAEDGKPLDTDSMQVFEYRVEESFIHTGLDEALKNMLAGEKRIVIVPSGLGYATRGFYAKEIKGKKRFVISPNTTLVYEIEVLSID</sequence>
<dbReference type="PANTHER" id="PTHR45625:SF4">
    <property type="entry name" value="PEPTIDYLPROLYL ISOMERASE DOMAIN AND WD REPEAT-CONTAINING PROTEIN 1"/>
    <property type="match status" value="1"/>
</dbReference>
<evidence type="ECO:0000256" key="1">
    <source>
        <dbReference type="ARBA" id="ARBA00000971"/>
    </source>
</evidence>
<dbReference type="PROSITE" id="PS50072">
    <property type="entry name" value="CSA_PPIASE_2"/>
    <property type="match status" value="1"/>
</dbReference>
<keyword evidence="6" id="KW-0175">Coiled coil</keyword>
<dbReference type="PROSITE" id="PS50059">
    <property type="entry name" value="FKBP_PPIASE"/>
    <property type="match status" value="1"/>
</dbReference>
<dbReference type="InterPro" id="IPR002130">
    <property type="entry name" value="Cyclophilin-type_PPIase_dom"/>
</dbReference>
<accession>A0ABT8KXR3</accession>
<dbReference type="PROSITE" id="PS51257">
    <property type="entry name" value="PROKAR_LIPOPROTEIN"/>
    <property type="match status" value="1"/>
</dbReference>
<keyword evidence="3 5" id="KW-0697">Rotamase</keyword>
<dbReference type="SUPFAM" id="SSF54534">
    <property type="entry name" value="FKBP-like"/>
    <property type="match status" value="1"/>
</dbReference>
<comment type="catalytic activity">
    <reaction evidence="1 5">
        <text>[protein]-peptidylproline (omega=180) = [protein]-peptidylproline (omega=0)</text>
        <dbReference type="Rhea" id="RHEA:16237"/>
        <dbReference type="Rhea" id="RHEA-COMP:10747"/>
        <dbReference type="Rhea" id="RHEA-COMP:10748"/>
        <dbReference type="ChEBI" id="CHEBI:83833"/>
        <dbReference type="ChEBI" id="CHEBI:83834"/>
        <dbReference type="EC" id="5.2.1.8"/>
    </reaction>
</comment>
<evidence type="ECO:0000256" key="6">
    <source>
        <dbReference type="SAM" id="Coils"/>
    </source>
</evidence>
<proteinExistence type="predicted"/>
<keyword evidence="10" id="KW-1185">Reference proteome</keyword>
<evidence type="ECO:0000259" key="7">
    <source>
        <dbReference type="PROSITE" id="PS50059"/>
    </source>
</evidence>
<dbReference type="InterPro" id="IPR046357">
    <property type="entry name" value="PPIase_dom_sf"/>
</dbReference>
<evidence type="ECO:0000259" key="8">
    <source>
        <dbReference type="PROSITE" id="PS50072"/>
    </source>
</evidence>
<keyword evidence="4 5" id="KW-0413">Isomerase</keyword>
<dbReference type="Proteomes" id="UP001172082">
    <property type="component" value="Unassembled WGS sequence"/>
</dbReference>
<dbReference type="InterPro" id="IPR044666">
    <property type="entry name" value="Cyclophilin_A-like"/>
</dbReference>
<dbReference type="GO" id="GO:0003755">
    <property type="term" value="F:peptidyl-prolyl cis-trans isomerase activity"/>
    <property type="evidence" value="ECO:0007669"/>
    <property type="project" value="UniProtKB-EC"/>
</dbReference>
<comment type="caution">
    <text evidence="9">The sequence shown here is derived from an EMBL/GenBank/DDBJ whole genome shotgun (WGS) entry which is preliminary data.</text>
</comment>
<dbReference type="InterPro" id="IPR029000">
    <property type="entry name" value="Cyclophilin-like_dom_sf"/>
</dbReference>
<dbReference type="InterPro" id="IPR001179">
    <property type="entry name" value="PPIase_FKBP_dom"/>
</dbReference>
<feature type="domain" description="PPIase FKBP-type" evidence="7">
    <location>
        <begin position="256"/>
        <end position="362"/>
    </location>
</feature>
<dbReference type="EC" id="5.2.1.8" evidence="2 5"/>
<dbReference type="Gene3D" id="3.10.50.40">
    <property type="match status" value="1"/>
</dbReference>
<feature type="domain" description="PPIase cyclophilin-type" evidence="8">
    <location>
        <begin position="43"/>
        <end position="177"/>
    </location>
</feature>
<evidence type="ECO:0000313" key="10">
    <source>
        <dbReference type="Proteomes" id="UP001172082"/>
    </source>
</evidence>
<organism evidence="9 10">
    <name type="scientific">Splendidivirga corallicola</name>
    <dbReference type="NCBI Taxonomy" id="3051826"/>
    <lineage>
        <taxon>Bacteria</taxon>
        <taxon>Pseudomonadati</taxon>
        <taxon>Bacteroidota</taxon>
        <taxon>Cytophagia</taxon>
        <taxon>Cytophagales</taxon>
        <taxon>Splendidivirgaceae</taxon>
        <taxon>Splendidivirga</taxon>
    </lineage>
</organism>
<dbReference type="SUPFAM" id="SSF50891">
    <property type="entry name" value="Cyclophilin-like"/>
    <property type="match status" value="1"/>
</dbReference>
<evidence type="ECO:0000256" key="3">
    <source>
        <dbReference type="ARBA" id="ARBA00023110"/>
    </source>
</evidence>
<dbReference type="RefSeq" id="WP_346755618.1">
    <property type="nucleotide sequence ID" value="NZ_JAUJEA010000021.1"/>
</dbReference>
<feature type="coiled-coil region" evidence="6">
    <location>
        <begin position="197"/>
        <end position="229"/>
    </location>
</feature>
<dbReference type="PRINTS" id="PR00153">
    <property type="entry name" value="CSAPPISMRASE"/>
</dbReference>
<name>A0ABT8KXR3_9BACT</name>
<evidence type="ECO:0000313" key="9">
    <source>
        <dbReference type="EMBL" id="MDN5205596.1"/>
    </source>
</evidence>
<reference evidence="9" key="1">
    <citation type="submission" date="2023-06" db="EMBL/GenBank/DDBJ databases">
        <title>Genomic of Parafulvivirga corallium.</title>
        <authorList>
            <person name="Wang G."/>
        </authorList>
    </citation>
    <scope>NUCLEOTIDE SEQUENCE</scope>
    <source>
        <strain evidence="9">BMA10</strain>
    </source>
</reference>
<evidence type="ECO:0000256" key="4">
    <source>
        <dbReference type="ARBA" id="ARBA00023235"/>
    </source>
</evidence>
<evidence type="ECO:0000256" key="2">
    <source>
        <dbReference type="ARBA" id="ARBA00013194"/>
    </source>
</evidence>
<dbReference type="Pfam" id="PF00160">
    <property type="entry name" value="Pro_isomerase"/>
    <property type="match status" value="1"/>
</dbReference>
<dbReference type="PANTHER" id="PTHR45625">
    <property type="entry name" value="PEPTIDYL-PROLYL CIS-TRANS ISOMERASE-RELATED"/>
    <property type="match status" value="1"/>
</dbReference>
<dbReference type="Pfam" id="PF00254">
    <property type="entry name" value="FKBP_C"/>
    <property type="match status" value="1"/>
</dbReference>